<reference evidence="4" key="1">
    <citation type="submission" date="2016-11" db="UniProtKB">
        <authorList>
            <consortium name="WormBaseParasite"/>
        </authorList>
    </citation>
    <scope>IDENTIFICATION</scope>
</reference>
<dbReference type="CDD" id="cd18186">
    <property type="entry name" value="BTB_POZ_ZBTB_KLHL-like"/>
    <property type="match status" value="1"/>
</dbReference>
<dbReference type="PROSITE" id="PS50097">
    <property type="entry name" value="BTB"/>
    <property type="match status" value="1"/>
</dbReference>
<dbReference type="InterPro" id="IPR008974">
    <property type="entry name" value="TRAF-like"/>
</dbReference>
<dbReference type="SUPFAM" id="SSF54695">
    <property type="entry name" value="POZ domain"/>
    <property type="match status" value="1"/>
</dbReference>
<name>A0A1I7ULJ5_9PELO</name>
<dbReference type="WBParaSite" id="Csp11.Scaffold630.g17177.t1">
    <property type="protein sequence ID" value="Csp11.Scaffold630.g17177.t1"/>
    <property type="gene ID" value="Csp11.Scaffold630.g17177"/>
</dbReference>
<proteinExistence type="predicted"/>
<keyword evidence="3" id="KW-1185">Reference proteome</keyword>
<organism evidence="3 4">
    <name type="scientific">Caenorhabditis tropicalis</name>
    <dbReference type="NCBI Taxonomy" id="1561998"/>
    <lineage>
        <taxon>Eukaryota</taxon>
        <taxon>Metazoa</taxon>
        <taxon>Ecdysozoa</taxon>
        <taxon>Nematoda</taxon>
        <taxon>Chromadorea</taxon>
        <taxon>Rhabditida</taxon>
        <taxon>Rhabditina</taxon>
        <taxon>Rhabditomorpha</taxon>
        <taxon>Rhabditoidea</taxon>
        <taxon>Rhabditidae</taxon>
        <taxon>Peloderinae</taxon>
        <taxon>Caenorhabditis</taxon>
    </lineage>
</organism>
<dbReference type="Gene3D" id="3.30.710.10">
    <property type="entry name" value="Potassium Channel Kv1.1, Chain A"/>
    <property type="match status" value="1"/>
</dbReference>
<dbReference type="PANTHER" id="PTHR22743:SF165">
    <property type="entry name" value="BTB AND MATH DOMAIN CONTAINING-RELATED"/>
    <property type="match status" value="1"/>
</dbReference>
<dbReference type="InterPro" id="IPR052664">
    <property type="entry name" value="BTB-MATH_domain_protein"/>
</dbReference>
<feature type="domain" description="BTB" evidence="1">
    <location>
        <begin position="143"/>
        <end position="202"/>
    </location>
</feature>
<accession>A0A1I7ULJ5</accession>
<dbReference type="CDD" id="cd00121">
    <property type="entry name" value="MATH"/>
    <property type="match status" value="1"/>
</dbReference>
<dbReference type="SMART" id="SM00225">
    <property type="entry name" value="BTB"/>
    <property type="match status" value="1"/>
</dbReference>
<sequence length="299" mass="35036">MKNFVLKHTFKNVLKWKENVNNTSAKEEHFGTKWKLEAHRKSDNFACFVYCMEPFETKRKSIDVEFELKVKTKNNEFVTQCSKRVFDKVEGWGWKKLIEWEDLRENYLVDGNLTVECHFQIKKYVGVYKDNLRSFDETMEEFSDVVLVVNGQKFYVLSKFLAAHSPYFKAMFMGNFNESSQLEIKLSGIDADDFQNFLEVLYGEPAIDDYTVEGIFVLSDMYDTQTVMNKCETFLLKESKKTLKKKLELAVRYNLNQLMKDCLSHVNSFDDVRSVIPGDIRDMDPSLTTALLEKSLSFE</sequence>
<dbReference type="Gene3D" id="2.60.210.10">
    <property type="entry name" value="Apoptosis, Tumor Necrosis Factor Receptor Associated Protein 2, Chain A"/>
    <property type="match status" value="1"/>
</dbReference>
<dbReference type="AlphaFoldDB" id="A0A1I7ULJ5"/>
<evidence type="ECO:0000313" key="3">
    <source>
        <dbReference type="Proteomes" id="UP000095282"/>
    </source>
</evidence>
<evidence type="ECO:0000259" key="1">
    <source>
        <dbReference type="PROSITE" id="PS50097"/>
    </source>
</evidence>
<dbReference type="InterPro" id="IPR000210">
    <property type="entry name" value="BTB/POZ_dom"/>
</dbReference>
<protein>
    <submittedName>
        <fullName evidence="4">BTB domain-containing protein</fullName>
    </submittedName>
</protein>
<dbReference type="PROSITE" id="PS50144">
    <property type="entry name" value="MATH"/>
    <property type="match status" value="1"/>
</dbReference>
<evidence type="ECO:0000259" key="2">
    <source>
        <dbReference type="PROSITE" id="PS50144"/>
    </source>
</evidence>
<dbReference type="eggNOG" id="ENOG502RXUT">
    <property type="taxonomic scope" value="Eukaryota"/>
</dbReference>
<dbReference type="Pfam" id="PF00917">
    <property type="entry name" value="MATH"/>
    <property type="match status" value="1"/>
</dbReference>
<dbReference type="SUPFAM" id="SSF49599">
    <property type="entry name" value="TRAF domain-like"/>
    <property type="match status" value="1"/>
</dbReference>
<dbReference type="PANTHER" id="PTHR22743">
    <property type="entry name" value="MEPRIN/TRAF-LIKE MATH FAMILY-C.ELEGANS"/>
    <property type="match status" value="1"/>
</dbReference>
<dbReference type="SMART" id="SM00061">
    <property type="entry name" value="MATH"/>
    <property type="match status" value="1"/>
</dbReference>
<dbReference type="InterPro" id="IPR011333">
    <property type="entry name" value="SKP1/BTB/POZ_sf"/>
</dbReference>
<dbReference type="Proteomes" id="UP000095282">
    <property type="component" value="Unplaced"/>
</dbReference>
<evidence type="ECO:0000313" key="4">
    <source>
        <dbReference type="WBParaSite" id="Csp11.Scaffold630.g17177.t1"/>
    </source>
</evidence>
<dbReference type="InterPro" id="IPR002083">
    <property type="entry name" value="MATH/TRAF_dom"/>
</dbReference>
<feature type="domain" description="MATH" evidence="2">
    <location>
        <begin position="3"/>
        <end position="119"/>
    </location>
</feature>
<dbReference type="Pfam" id="PF00651">
    <property type="entry name" value="BTB"/>
    <property type="match status" value="1"/>
</dbReference>
<dbReference type="STRING" id="1561998.A0A1I7ULJ5"/>